<gene>
    <name evidence="4" type="primary">bipA</name>
    <name evidence="6" type="ORF">bsdcttw_09140</name>
</gene>
<dbReference type="InterPro" id="IPR035647">
    <property type="entry name" value="EFG_III/V"/>
</dbReference>
<evidence type="ECO:0000256" key="1">
    <source>
        <dbReference type="ARBA" id="ARBA00022741"/>
    </source>
</evidence>
<dbReference type="NCBIfam" id="TIGR01394">
    <property type="entry name" value="TypA_BipA"/>
    <property type="match status" value="1"/>
</dbReference>
<dbReference type="NCBIfam" id="TIGR00231">
    <property type="entry name" value="small_GTP"/>
    <property type="match status" value="1"/>
</dbReference>
<reference evidence="6 7" key="1">
    <citation type="submission" date="2020-08" db="EMBL/GenBank/DDBJ databases">
        <title>Draft genome sequencing of an Anaerocolumna strain isolated from anoxic soil subjected to BSD treatment.</title>
        <authorList>
            <person name="Uek A."/>
            <person name="Tonouchi A."/>
        </authorList>
    </citation>
    <scope>NUCLEOTIDE SEQUENCE [LARGE SCALE GENOMIC DNA]</scope>
    <source>
        <strain evidence="6 7">CTTW</strain>
    </source>
</reference>
<dbReference type="AlphaFoldDB" id="A0A7I8DHA3"/>
<dbReference type="GO" id="GO:0009409">
    <property type="term" value="P:response to cold"/>
    <property type="evidence" value="ECO:0007669"/>
    <property type="project" value="UniProtKB-ARBA"/>
</dbReference>
<dbReference type="PROSITE" id="PS51722">
    <property type="entry name" value="G_TR_2"/>
    <property type="match status" value="1"/>
</dbReference>
<name>A0A7I8DHA3_9FIRM</name>
<dbReference type="Pfam" id="PF00679">
    <property type="entry name" value="EFG_C"/>
    <property type="match status" value="1"/>
</dbReference>
<dbReference type="GO" id="GO:0005829">
    <property type="term" value="C:cytosol"/>
    <property type="evidence" value="ECO:0007669"/>
    <property type="project" value="TreeGrafter"/>
</dbReference>
<comment type="similarity">
    <text evidence="4">Belongs to the TRAFAC class translation factor GTPase superfamily. Classic translation factor GTPase family. BipA subfamily.</text>
</comment>
<dbReference type="CDD" id="cd03710">
    <property type="entry name" value="BipA_TypA_C"/>
    <property type="match status" value="1"/>
</dbReference>
<organism evidence="6 7">
    <name type="scientific">Anaerocolumna chitinilytica</name>
    <dbReference type="NCBI Taxonomy" id="1727145"/>
    <lineage>
        <taxon>Bacteria</taxon>
        <taxon>Bacillati</taxon>
        <taxon>Bacillota</taxon>
        <taxon>Clostridia</taxon>
        <taxon>Lachnospirales</taxon>
        <taxon>Lachnospiraceae</taxon>
        <taxon>Anaerocolumna</taxon>
    </lineage>
</organism>
<keyword evidence="4" id="KW-0699">rRNA-binding</keyword>
<dbReference type="EMBL" id="AP023368">
    <property type="protein sequence ID" value="BCJ97873.1"/>
    <property type="molecule type" value="Genomic_DNA"/>
</dbReference>
<dbReference type="FunFam" id="2.40.30.10:FF:000016">
    <property type="entry name" value="GTP-binding protein TypA"/>
    <property type="match status" value="1"/>
</dbReference>
<dbReference type="GO" id="GO:0003924">
    <property type="term" value="F:GTPase activity"/>
    <property type="evidence" value="ECO:0007669"/>
    <property type="project" value="UniProtKB-UniRule"/>
</dbReference>
<dbReference type="GO" id="GO:0043022">
    <property type="term" value="F:ribosome binding"/>
    <property type="evidence" value="ECO:0007669"/>
    <property type="project" value="UniProtKB-UniRule"/>
</dbReference>
<evidence type="ECO:0000313" key="7">
    <source>
        <dbReference type="Proteomes" id="UP000515703"/>
    </source>
</evidence>
<dbReference type="InterPro" id="IPR031157">
    <property type="entry name" value="G_TR_CS"/>
</dbReference>
<dbReference type="InterPro" id="IPR006298">
    <property type="entry name" value="BipA"/>
</dbReference>
<dbReference type="SMART" id="SM00838">
    <property type="entry name" value="EFG_C"/>
    <property type="match status" value="1"/>
</dbReference>
<dbReference type="GO" id="GO:0019843">
    <property type="term" value="F:rRNA binding"/>
    <property type="evidence" value="ECO:0007669"/>
    <property type="project" value="UniProtKB-KW"/>
</dbReference>
<dbReference type="Gene3D" id="3.40.50.300">
    <property type="entry name" value="P-loop containing nucleotide triphosphate hydrolases"/>
    <property type="match status" value="1"/>
</dbReference>
<comment type="function">
    <text evidence="4">A 50S ribosomal subunit assembly protein with GTPase activity, required for 50S subunit assembly at low temperatures, may also play a role in translation. Binds GTP and analogs. Binds the 70S ribosome between the 30S and 50S subunits, in a similar position as ribosome-bound EF-G; it contacts a number of ribosomal proteins, both rRNAs and the A-site tRNA.</text>
</comment>
<dbReference type="GO" id="GO:0000027">
    <property type="term" value="P:ribosomal large subunit assembly"/>
    <property type="evidence" value="ECO:0007669"/>
    <property type="project" value="UniProtKB-UniRule"/>
</dbReference>
<feature type="binding site" evidence="4">
    <location>
        <begin position="131"/>
        <end position="134"/>
    </location>
    <ligand>
        <name>GTP</name>
        <dbReference type="ChEBI" id="CHEBI:37565"/>
    </ligand>
</feature>
<dbReference type="Pfam" id="PF00009">
    <property type="entry name" value="GTP_EFTU"/>
    <property type="match status" value="1"/>
</dbReference>
<keyword evidence="4" id="KW-0820">tRNA-binding</keyword>
<dbReference type="HAMAP" id="MF_00849">
    <property type="entry name" value="BipA"/>
    <property type="match status" value="1"/>
</dbReference>
<dbReference type="Pfam" id="PF03144">
    <property type="entry name" value="GTP_EFTU_D2"/>
    <property type="match status" value="1"/>
</dbReference>
<dbReference type="CDD" id="cd01891">
    <property type="entry name" value="TypA_BipA"/>
    <property type="match status" value="1"/>
</dbReference>
<dbReference type="InterPro" id="IPR048876">
    <property type="entry name" value="BipA_C"/>
</dbReference>
<keyword evidence="4" id="KW-0690">Ribosome biogenesis</keyword>
<dbReference type="Pfam" id="PF21018">
    <property type="entry name" value="BipA_C"/>
    <property type="match status" value="1"/>
</dbReference>
<dbReference type="InterPro" id="IPR027417">
    <property type="entry name" value="P-loop_NTPase"/>
</dbReference>
<dbReference type="Proteomes" id="UP000515703">
    <property type="component" value="Chromosome"/>
</dbReference>
<dbReference type="Gene3D" id="3.30.70.240">
    <property type="match status" value="1"/>
</dbReference>
<dbReference type="InterPro" id="IPR042116">
    <property type="entry name" value="TypA/BipA_C"/>
</dbReference>
<dbReference type="PANTHER" id="PTHR42908">
    <property type="entry name" value="TRANSLATION ELONGATION FACTOR-RELATED"/>
    <property type="match status" value="1"/>
</dbReference>
<evidence type="ECO:0000256" key="4">
    <source>
        <dbReference type="HAMAP-Rule" id="MF_00849"/>
    </source>
</evidence>
<dbReference type="InterPro" id="IPR004161">
    <property type="entry name" value="EFTu-like_2"/>
</dbReference>
<dbReference type="FunFam" id="2.40.50.250:FF:000001">
    <property type="entry name" value="GTP-binding protein TypA"/>
    <property type="match status" value="1"/>
</dbReference>
<dbReference type="InterPro" id="IPR000640">
    <property type="entry name" value="EFG_V-like"/>
</dbReference>
<feature type="domain" description="Tr-type G" evidence="5">
    <location>
        <begin position="6"/>
        <end position="201"/>
    </location>
</feature>
<comment type="subunit">
    <text evidence="4">Monomer.</text>
</comment>
<dbReference type="GO" id="GO:1990904">
    <property type="term" value="C:ribonucleoprotein complex"/>
    <property type="evidence" value="ECO:0007669"/>
    <property type="project" value="TreeGrafter"/>
</dbReference>
<dbReference type="InterPro" id="IPR047042">
    <property type="entry name" value="BipA_II"/>
</dbReference>
<dbReference type="GO" id="GO:0000049">
    <property type="term" value="F:tRNA binding"/>
    <property type="evidence" value="ECO:0007669"/>
    <property type="project" value="UniProtKB-KW"/>
</dbReference>
<dbReference type="FunFam" id="3.30.70.870:FF:000003">
    <property type="entry name" value="GTP-binding protein TypA"/>
    <property type="match status" value="1"/>
</dbReference>
<dbReference type="PRINTS" id="PR00315">
    <property type="entry name" value="ELONGATNFCT"/>
</dbReference>
<dbReference type="InterPro" id="IPR035651">
    <property type="entry name" value="BipA_V"/>
</dbReference>
<dbReference type="SUPFAM" id="SSF52540">
    <property type="entry name" value="P-loop containing nucleoside triphosphate hydrolases"/>
    <property type="match status" value="1"/>
</dbReference>
<keyword evidence="2 4" id="KW-0342">GTP-binding</keyword>
<reference evidence="6 7" key="2">
    <citation type="submission" date="2020-08" db="EMBL/GenBank/DDBJ databases">
        <authorList>
            <person name="Ueki A."/>
            <person name="Tonouchi A."/>
        </authorList>
    </citation>
    <scope>NUCLEOTIDE SEQUENCE [LARGE SCALE GENOMIC DNA]</scope>
    <source>
        <strain evidence="6 7">CTTW</strain>
    </source>
</reference>
<evidence type="ECO:0000259" key="5">
    <source>
        <dbReference type="PROSITE" id="PS51722"/>
    </source>
</evidence>
<proteinExistence type="inferred from homology"/>
<accession>A0A7I8DHA3</accession>
<dbReference type="CDD" id="cd03691">
    <property type="entry name" value="BipA_TypA_II"/>
    <property type="match status" value="1"/>
</dbReference>
<dbReference type="SUPFAM" id="SSF54980">
    <property type="entry name" value="EF-G C-terminal domain-like"/>
    <property type="match status" value="2"/>
</dbReference>
<sequence>MRIKREDIRNIAIIAHVDHGKTTLVDELLKQSGVFRSNQTVQERVMDSNDIERERGITILSKNTAVFYNGVKINIIDTPGHADFGGEVERVLKMVNGVVLVVDAFEGPMPQTKFVLKKALELELPVIVCINKIDRPEARPKEVIDEVLELFIELDATDDQLDCPFIFASAKSGVAILELDDSPENMIPLFETIIDYIPAPEGDPEESTQVLISTIDYNEYVGRIGVGKVDNGIIKVNQDVVLVNAHDPEKNQRVKISKLYEFEGLKKVEVTEASVGSIVAISGIADIHIGDTLCSPENPSPIPFQKISEPTIAMHFIVNDSPLAGQEGKFVTSRHLRERLFRELNTDVSLRVEETDVTESFKVSGRGELHLSVLIENMRREGYEFAVSKAEVLYRNDEKGHLLEPMERAIIDVPEEFSGTVIDKLSQRKGELQGMSNGNGAYSRLEFLIPSRGLIGYRGEFLTDTKGNGILNTLFDGYGPFKGDIQYRKQGSLIAYESGEAITYGLFNAQERGLLFISPGVKVYSGMVVGQNGKAEDIEVNVCKKKQLTNTRSSSADEALKLVPPKVLSLEQALEFIDTDELLEVTPKNLRIRKKILDPTLRMRAKRNSQSK</sequence>
<dbReference type="CDD" id="cd16263">
    <property type="entry name" value="BipA_III"/>
    <property type="match status" value="1"/>
</dbReference>
<dbReference type="SUPFAM" id="SSF50447">
    <property type="entry name" value="Translation proteins"/>
    <property type="match status" value="1"/>
</dbReference>
<dbReference type="KEGG" id="acht:bsdcttw_09140"/>
<comment type="subcellular location">
    <subcellularLocation>
        <location evidence="4">Cytoplasm</location>
    </subcellularLocation>
    <text evidence="4">Binds to ribosomes.</text>
</comment>
<dbReference type="GO" id="GO:0005525">
    <property type="term" value="F:GTP binding"/>
    <property type="evidence" value="ECO:0007669"/>
    <property type="project" value="UniProtKB-UniRule"/>
</dbReference>
<evidence type="ECO:0000313" key="6">
    <source>
        <dbReference type="EMBL" id="BCJ97873.1"/>
    </source>
</evidence>
<protein>
    <recommendedName>
        <fullName evidence="4">Large ribosomal subunit assembly factor BipA</fullName>
        <ecNumber evidence="4">3.6.5.-</ecNumber>
    </recommendedName>
    <alternativeName>
        <fullName evidence="4">GTP-binding protein BipA</fullName>
    </alternativeName>
</protein>
<dbReference type="PANTHER" id="PTHR42908:SF8">
    <property type="entry name" value="TR-TYPE G DOMAIN-CONTAINING PROTEIN"/>
    <property type="match status" value="1"/>
</dbReference>
<dbReference type="GO" id="GO:0010467">
    <property type="term" value="P:gene expression"/>
    <property type="evidence" value="ECO:0007669"/>
    <property type="project" value="UniProtKB-ARBA"/>
</dbReference>
<dbReference type="EC" id="3.6.5.-" evidence="4"/>
<dbReference type="RefSeq" id="WP_185258251.1">
    <property type="nucleotide sequence ID" value="NZ_AP023368.1"/>
</dbReference>
<dbReference type="InterPro" id="IPR047043">
    <property type="entry name" value="BipA_III"/>
</dbReference>
<keyword evidence="7" id="KW-1185">Reference proteome</keyword>
<dbReference type="InterPro" id="IPR005225">
    <property type="entry name" value="Small_GTP-bd"/>
</dbReference>
<dbReference type="Gene3D" id="2.40.30.10">
    <property type="entry name" value="Translation factors"/>
    <property type="match status" value="1"/>
</dbReference>
<keyword evidence="4" id="KW-0694">RNA-binding</keyword>
<dbReference type="FunFam" id="3.30.70.240:FF:000002">
    <property type="entry name" value="GTP-binding protein TypA"/>
    <property type="match status" value="1"/>
</dbReference>
<dbReference type="InterPro" id="IPR047041">
    <property type="entry name" value="BipA_GTP-bd_dom"/>
</dbReference>
<dbReference type="InterPro" id="IPR000795">
    <property type="entry name" value="T_Tr_GTP-bd_dom"/>
</dbReference>
<dbReference type="FunFam" id="3.40.50.300:FF:000055">
    <property type="entry name" value="GTP-binding protein TypA"/>
    <property type="match status" value="1"/>
</dbReference>
<keyword evidence="4" id="KW-0378">Hydrolase</keyword>
<dbReference type="Gene3D" id="3.30.70.870">
    <property type="entry name" value="Elongation Factor G (Translational Gtpase), domain 3"/>
    <property type="match status" value="1"/>
</dbReference>
<dbReference type="InterPro" id="IPR009000">
    <property type="entry name" value="Transl_B-barrel_sf"/>
</dbReference>
<evidence type="ECO:0000256" key="3">
    <source>
        <dbReference type="ARBA" id="ARBA00048548"/>
    </source>
</evidence>
<comment type="catalytic activity">
    <reaction evidence="3 4">
        <text>GTP + H2O = GDP + phosphate + H(+)</text>
        <dbReference type="Rhea" id="RHEA:19669"/>
        <dbReference type="ChEBI" id="CHEBI:15377"/>
        <dbReference type="ChEBI" id="CHEBI:15378"/>
        <dbReference type="ChEBI" id="CHEBI:37565"/>
        <dbReference type="ChEBI" id="CHEBI:43474"/>
        <dbReference type="ChEBI" id="CHEBI:58189"/>
    </reaction>
</comment>
<keyword evidence="4" id="KW-0963">Cytoplasm</keyword>
<evidence type="ECO:0000256" key="2">
    <source>
        <dbReference type="ARBA" id="ARBA00023134"/>
    </source>
</evidence>
<keyword evidence="1 4" id="KW-0547">Nucleotide-binding</keyword>
<dbReference type="PROSITE" id="PS00301">
    <property type="entry name" value="G_TR_1"/>
    <property type="match status" value="1"/>
</dbReference>
<feature type="binding site" evidence="4">
    <location>
        <begin position="18"/>
        <end position="23"/>
    </location>
    <ligand>
        <name>GTP</name>
        <dbReference type="ChEBI" id="CHEBI:37565"/>
    </ligand>
</feature>
<dbReference type="Gene3D" id="2.40.50.250">
    <property type="entry name" value="bipa protein"/>
    <property type="match status" value="1"/>
</dbReference>